<accession>A0ABD0K131</accession>
<evidence type="ECO:0000313" key="2">
    <source>
        <dbReference type="Proteomes" id="UP001519460"/>
    </source>
</evidence>
<dbReference type="EMBL" id="JACVVK020000276">
    <property type="protein sequence ID" value="KAK7480668.1"/>
    <property type="molecule type" value="Genomic_DNA"/>
</dbReference>
<sequence length="181" mass="19986">MLAGSSFKRDWKLQTQSLPACRKFPPLAALPVSRCAKPRVSQQPFASTVCVCRRDRSGACRMFGCQNRQIASFQHTKPKPAEAAGKERKKLCRRAEIPPHIAAPLTGKCAGPGQVKPQLADSLYQLSELMGCHLLSLSHITRFESSLYSTADGSCAKALLEFSWPAQIKRTPQRIAEKHLI</sequence>
<evidence type="ECO:0000313" key="1">
    <source>
        <dbReference type="EMBL" id="KAK7480668.1"/>
    </source>
</evidence>
<dbReference type="Proteomes" id="UP001519460">
    <property type="component" value="Unassembled WGS sequence"/>
</dbReference>
<dbReference type="AlphaFoldDB" id="A0ABD0K131"/>
<gene>
    <name evidence="1" type="ORF">BaRGS_00028036</name>
</gene>
<organism evidence="1 2">
    <name type="scientific">Batillaria attramentaria</name>
    <dbReference type="NCBI Taxonomy" id="370345"/>
    <lineage>
        <taxon>Eukaryota</taxon>
        <taxon>Metazoa</taxon>
        <taxon>Spiralia</taxon>
        <taxon>Lophotrochozoa</taxon>
        <taxon>Mollusca</taxon>
        <taxon>Gastropoda</taxon>
        <taxon>Caenogastropoda</taxon>
        <taxon>Sorbeoconcha</taxon>
        <taxon>Cerithioidea</taxon>
        <taxon>Batillariidae</taxon>
        <taxon>Batillaria</taxon>
    </lineage>
</organism>
<proteinExistence type="predicted"/>
<protein>
    <submittedName>
        <fullName evidence="1">Uncharacterized protein</fullName>
    </submittedName>
</protein>
<keyword evidence="2" id="KW-1185">Reference proteome</keyword>
<reference evidence="1 2" key="1">
    <citation type="journal article" date="2023" name="Sci. Data">
        <title>Genome assembly of the Korean intertidal mud-creeper Batillaria attramentaria.</title>
        <authorList>
            <person name="Patra A.K."/>
            <person name="Ho P.T."/>
            <person name="Jun S."/>
            <person name="Lee S.J."/>
            <person name="Kim Y."/>
            <person name="Won Y.J."/>
        </authorList>
    </citation>
    <scope>NUCLEOTIDE SEQUENCE [LARGE SCALE GENOMIC DNA]</scope>
    <source>
        <strain evidence="1">Wonlab-2016</strain>
    </source>
</reference>
<name>A0ABD0K131_9CAEN</name>
<comment type="caution">
    <text evidence="1">The sequence shown here is derived from an EMBL/GenBank/DDBJ whole genome shotgun (WGS) entry which is preliminary data.</text>
</comment>